<dbReference type="KEGG" id="thm:CL1_1889"/>
<dbReference type="Proteomes" id="UP000006064">
    <property type="component" value="Chromosome"/>
</dbReference>
<evidence type="ECO:0000313" key="2">
    <source>
        <dbReference type="EMBL" id="AFL96084.1"/>
    </source>
</evidence>
<dbReference type="AlphaFoldDB" id="I3ZWK0"/>
<keyword evidence="3" id="KW-1185">Reference proteome</keyword>
<dbReference type="EMBL" id="CP003651">
    <property type="protein sequence ID" value="AFL96084.1"/>
    <property type="molecule type" value="Genomic_DNA"/>
</dbReference>
<protein>
    <submittedName>
        <fullName evidence="2">Uncharacterized protein</fullName>
    </submittedName>
</protein>
<feature type="coiled-coil region" evidence="1">
    <location>
        <begin position="61"/>
        <end position="116"/>
    </location>
</feature>
<proteinExistence type="predicted"/>
<organism evidence="2 3">
    <name type="scientific">Thermococcus cleftensis (strain DSM 27260 / KACC 17922 / CL1)</name>
    <dbReference type="NCBI Taxonomy" id="163003"/>
    <lineage>
        <taxon>Archaea</taxon>
        <taxon>Methanobacteriati</taxon>
        <taxon>Methanobacteriota</taxon>
        <taxon>Thermococci</taxon>
        <taxon>Thermococcales</taxon>
        <taxon>Thermococcaceae</taxon>
        <taxon>Thermococcus</taxon>
    </lineage>
</organism>
<accession>I3ZWK0</accession>
<name>I3ZWK0_THECF</name>
<evidence type="ECO:0000313" key="3">
    <source>
        <dbReference type="Proteomes" id="UP000006064"/>
    </source>
</evidence>
<keyword evidence="1" id="KW-0175">Coiled coil</keyword>
<dbReference type="RefSeq" id="WP_014789715.1">
    <property type="nucleotide sequence ID" value="NC_018015.1"/>
</dbReference>
<dbReference type="OrthoDB" id="102052at2157"/>
<reference evidence="2 3" key="1">
    <citation type="journal article" date="2012" name="J. Bacteriol.">
        <title>Complete Genome Sequence of the Hyperthermophilic Archaeon Thermococcus sp. Strain CL1, Isolated from a Paralvinella sp. Polychaete Worm Collected from a Hydrothermal Vent.</title>
        <authorList>
            <person name="Jung J.H."/>
            <person name="Holden J.F."/>
            <person name="Seo D.H."/>
            <person name="Park K.H."/>
            <person name="Shin H."/>
            <person name="Ryu S."/>
            <person name="Lee J.H."/>
            <person name="Park C.S."/>
        </authorList>
    </citation>
    <scope>NUCLEOTIDE SEQUENCE [LARGE SCALE GENOMIC DNA]</scope>
    <source>
        <strain evidence="3">DSM 27260 / KACC 17922 / CL1</strain>
    </source>
</reference>
<evidence type="ECO:0000256" key="1">
    <source>
        <dbReference type="SAM" id="Coils"/>
    </source>
</evidence>
<sequence length="147" mass="17706">MKLTVRPKKGWRRVTFRIPDEIMERIKELCERYGFRVEEAIRIVLLHGYLEDDPNANEETFERLKEEISRLEKELYELEDKWSPLKFRSYYIALNNQNLAIQLSAMIAENRRLRERLGLPERDYGEVEKKIHYYLNFGEKTNPAVSP</sequence>
<dbReference type="HOGENOM" id="CLU_155678_0_0_2"/>
<dbReference type="STRING" id="163003.CL1_1889"/>
<gene>
    <name evidence="2" type="ORF">CL1_1889</name>
</gene>
<dbReference type="GeneID" id="13037197"/>